<keyword evidence="5" id="KW-0472">Membrane</keyword>
<evidence type="ECO:0000259" key="7">
    <source>
        <dbReference type="PROSITE" id="PS50179"/>
    </source>
</evidence>
<evidence type="ECO:0000256" key="6">
    <source>
        <dbReference type="SAM" id="MobiDB-lite"/>
    </source>
</evidence>
<feature type="region of interest" description="Disordered" evidence="6">
    <location>
        <begin position="484"/>
        <end position="503"/>
    </location>
</feature>
<evidence type="ECO:0000256" key="5">
    <source>
        <dbReference type="ARBA" id="ARBA00023136"/>
    </source>
</evidence>
<feature type="domain" description="GAT" evidence="8">
    <location>
        <begin position="216"/>
        <end position="304"/>
    </location>
</feature>
<proteinExistence type="inferred from homology"/>
<dbReference type="CDD" id="cd03561">
    <property type="entry name" value="VHS"/>
    <property type="match status" value="1"/>
</dbReference>
<evidence type="ECO:0000256" key="1">
    <source>
        <dbReference type="ARBA" id="ARBA00004170"/>
    </source>
</evidence>
<evidence type="ECO:0000259" key="8">
    <source>
        <dbReference type="PROSITE" id="PS50909"/>
    </source>
</evidence>
<dbReference type="InterPro" id="IPR008942">
    <property type="entry name" value="ENTH_VHS"/>
</dbReference>
<dbReference type="Gene3D" id="1.20.58.160">
    <property type="match status" value="1"/>
</dbReference>
<dbReference type="GO" id="GO:0043130">
    <property type="term" value="F:ubiquitin binding"/>
    <property type="evidence" value="ECO:0007669"/>
    <property type="project" value="InterPro"/>
</dbReference>
<dbReference type="SUPFAM" id="SSF48464">
    <property type="entry name" value="ENTH/VHS domain"/>
    <property type="match status" value="1"/>
</dbReference>
<evidence type="ECO:0008006" key="10">
    <source>
        <dbReference type="Google" id="ProtNLM"/>
    </source>
</evidence>
<dbReference type="GO" id="GO:0005737">
    <property type="term" value="C:cytoplasm"/>
    <property type="evidence" value="ECO:0007669"/>
    <property type="project" value="UniProtKB-ARBA"/>
</dbReference>
<dbReference type="SMART" id="SM00288">
    <property type="entry name" value="VHS"/>
    <property type="match status" value="1"/>
</dbReference>
<evidence type="ECO:0000256" key="2">
    <source>
        <dbReference type="ARBA" id="ARBA00007708"/>
    </source>
</evidence>
<reference evidence="9" key="1">
    <citation type="submission" date="2018-02" db="EMBL/GenBank/DDBJ databases">
        <authorList>
            <person name="Cohen D.B."/>
            <person name="Kent A.D."/>
        </authorList>
    </citation>
    <scope>NUCLEOTIDE SEQUENCE</scope>
</reference>
<feature type="domain" description="VHS" evidence="7">
    <location>
        <begin position="13"/>
        <end position="125"/>
    </location>
</feature>
<accession>A0A2N9EN47</accession>
<feature type="region of interest" description="Disordered" evidence="6">
    <location>
        <begin position="384"/>
        <end position="477"/>
    </location>
</feature>
<dbReference type="EMBL" id="OIVN01000192">
    <property type="protein sequence ID" value="SPC75994.1"/>
    <property type="molecule type" value="Genomic_DNA"/>
</dbReference>
<dbReference type="PIRSF" id="PIRSF036948">
    <property type="entry name" value="TOM1"/>
    <property type="match status" value="1"/>
</dbReference>
<dbReference type="InterPro" id="IPR038425">
    <property type="entry name" value="GAT_sf"/>
</dbReference>
<dbReference type="PROSITE" id="PS50179">
    <property type="entry name" value="VHS"/>
    <property type="match status" value="1"/>
</dbReference>
<feature type="compositionally biased region" description="Low complexity" evidence="6">
    <location>
        <begin position="413"/>
        <end position="423"/>
    </location>
</feature>
<gene>
    <name evidence="9" type="ORF">FSB_LOCUS3876</name>
</gene>
<dbReference type="Pfam" id="PF03127">
    <property type="entry name" value="GAT"/>
    <property type="match status" value="1"/>
</dbReference>
<comment type="subcellular location">
    <subcellularLocation>
        <location evidence="1">Membrane</location>
        <topology evidence="1">Peripheral membrane protein</topology>
    </subcellularLocation>
</comment>
<dbReference type="GO" id="GO:0016020">
    <property type="term" value="C:membrane"/>
    <property type="evidence" value="ECO:0007669"/>
    <property type="project" value="UniProtKB-SubCell"/>
</dbReference>
<protein>
    <recommendedName>
        <fullName evidence="10">VHS domain-containing protein</fullName>
    </recommendedName>
</protein>
<dbReference type="GO" id="GO:0035091">
    <property type="term" value="F:phosphatidylinositol binding"/>
    <property type="evidence" value="ECO:0007669"/>
    <property type="project" value="InterPro"/>
</dbReference>
<dbReference type="InterPro" id="IPR044836">
    <property type="entry name" value="TOL_plant"/>
</dbReference>
<keyword evidence="3" id="KW-0813">Transport</keyword>
<dbReference type="Pfam" id="PF00790">
    <property type="entry name" value="VHS"/>
    <property type="match status" value="1"/>
</dbReference>
<dbReference type="PANTHER" id="PTHR45898">
    <property type="entry name" value="TOM1-LIKE PROTEIN"/>
    <property type="match status" value="1"/>
</dbReference>
<evidence type="ECO:0000256" key="3">
    <source>
        <dbReference type="ARBA" id="ARBA00022448"/>
    </source>
</evidence>
<dbReference type="InterPro" id="IPR002014">
    <property type="entry name" value="VHS_dom"/>
</dbReference>
<evidence type="ECO:0000256" key="4">
    <source>
        <dbReference type="ARBA" id="ARBA00022927"/>
    </source>
</evidence>
<dbReference type="InterPro" id="IPR004152">
    <property type="entry name" value="GAT_dom"/>
</dbReference>
<evidence type="ECO:0000313" key="9">
    <source>
        <dbReference type="EMBL" id="SPC75994.1"/>
    </source>
</evidence>
<dbReference type="PROSITE" id="PS50909">
    <property type="entry name" value="GAT"/>
    <property type="match status" value="1"/>
</dbReference>
<keyword evidence="4" id="KW-0653">Protein transport</keyword>
<feature type="region of interest" description="Disordered" evidence="6">
    <location>
        <begin position="341"/>
        <end position="370"/>
    </location>
</feature>
<dbReference type="InterPro" id="IPR014645">
    <property type="entry name" value="TOM1"/>
</dbReference>
<dbReference type="SUPFAM" id="SSF89009">
    <property type="entry name" value="GAT-like domain"/>
    <property type="match status" value="1"/>
</dbReference>
<comment type="similarity">
    <text evidence="2">Belongs to the TOM1 family.</text>
</comment>
<dbReference type="AlphaFoldDB" id="A0A2N9EN47"/>
<sequence>MAISNAAACAERATSDMLIGPDWAINIELCDIINMNPGQAKDALKILKKRLGSKNPKIQLLALFALETVSKNCGETVFQQIIERDILHEMVKIVKKKPDLNVREKILLLIDAWQEAFGGPRGSPNGSWSPHKDGIEGEVMGSRPPRCMCLTGHIEAKFVTFSMSFGLPPVVESAGVEFPPREENSVPFFTPPQTQPVVHHESAYEDAAIQASLQSDASGLSLSEIQNARGISDVLNDMLGALDPHNPEGVKQEVIVDLVDQCRSFQKRVMLLVNNTVDEELLCQGLALNDNLQRVLRRHDDILKGTSTVGVRETETPVVPFVNVSHEDDESEDDFSHLAHRKPANTKTEPVRVSPVLPPPPSSKKPIITDSGMIDYLSGDVYKSAGSHETSKPTPFTVPVHSDRTSPPPLPPTRSSSLPPTDDINPTASMPLFTGQPAYDEQEVRLSKSADPLPPAPWDSQSVNLPPPPSRYNQRQQFFEQQVYSGGGAHSSNESGSSYDSLVGQTQNLSLNASTPTKQAKPEDALFKDLVDFAKAKSSSSSSSSTSKPNRSF</sequence>
<dbReference type="PANTHER" id="PTHR45898:SF14">
    <property type="entry name" value="TOM1-LIKE PROTEIN 4"/>
    <property type="match status" value="1"/>
</dbReference>
<organism evidence="9">
    <name type="scientific">Fagus sylvatica</name>
    <name type="common">Beechnut</name>
    <dbReference type="NCBI Taxonomy" id="28930"/>
    <lineage>
        <taxon>Eukaryota</taxon>
        <taxon>Viridiplantae</taxon>
        <taxon>Streptophyta</taxon>
        <taxon>Embryophyta</taxon>
        <taxon>Tracheophyta</taxon>
        <taxon>Spermatophyta</taxon>
        <taxon>Magnoliopsida</taxon>
        <taxon>eudicotyledons</taxon>
        <taxon>Gunneridae</taxon>
        <taxon>Pentapetalae</taxon>
        <taxon>rosids</taxon>
        <taxon>fabids</taxon>
        <taxon>Fagales</taxon>
        <taxon>Fagaceae</taxon>
        <taxon>Fagus</taxon>
    </lineage>
</organism>
<dbReference type="Gene3D" id="1.25.40.90">
    <property type="match status" value="1"/>
</dbReference>
<name>A0A2N9EN47_FAGSY</name>
<dbReference type="GO" id="GO:0043328">
    <property type="term" value="P:protein transport to vacuole involved in ubiquitin-dependent protein catabolic process via the multivesicular body sorting pathway"/>
    <property type="evidence" value="ECO:0007669"/>
    <property type="project" value="InterPro"/>
</dbReference>
<dbReference type="CDD" id="cd14231">
    <property type="entry name" value="GAT_GGA-like_plant"/>
    <property type="match status" value="1"/>
</dbReference>